<reference evidence="1 2" key="1">
    <citation type="submission" date="2020-08" db="EMBL/GenBank/DDBJ databases">
        <title>Genomic Encyclopedia of Type Strains, Phase IV (KMG-V): Genome sequencing to study the core and pangenomes of soil and plant-associated prokaryotes.</title>
        <authorList>
            <person name="Whitman W."/>
        </authorList>
    </citation>
    <scope>NUCLEOTIDE SEQUENCE [LARGE SCALE GENOMIC DNA]</scope>
    <source>
        <strain evidence="1 2">MP7CTX6</strain>
    </source>
</reference>
<dbReference type="RefSeq" id="WP_183867895.1">
    <property type="nucleotide sequence ID" value="NZ_JACHCF010000006.1"/>
</dbReference>
<gene>
    <name evidence="1" type="ORF">HDE69_003031</name>
</gene>
<evidence type="ECO:0000313" key="1">
    <source>
        <dbReference type="EMBL" id="MBB5621968.1"/>
    </source>
</evidence>
<proteinExistence type="predicted"/>
<protein>
    <submittedName>
        <fullName evidence="1">Uncharacterized protein</fullName>
    </submittedName>
</protein>
<comment type="caution">
    <text evidence="1">The sequence shown here is derived from an EMBL/GenBank/DDBJ whole genome shotgun (WGS) entry which is preliminary data.</text>
</comment>
<dbReference type="Proteomes" id="UP000537718">
    <property type="component" value="Unassembled WGS sequence"/>
</dbReference>
<sequence>MEIITVKDAKGATLEKRVLTGVSINTNSGEVILQGARVIVRIDGAEVIAESMTGINIQTADSQMPGSPDLTVAQVMEVTAAKELFLAKIKTIIETKAIA</sequence>
<accession>A0A7W9DKB2</accession>
<evidence type="ECO:0000313" key="2">
    <source>
        <dbReference type="Proteomes" id="UP000537718"/>
    </source>
</evidence>
<organism evidence="1 2">
    <name type="scientific">Pedobacter cryoconitis</name>
    <dbReference type="NCBI Taxonomy" id="188932"/>
    <lineage>
        <taxon>Bacteria</taxon>
        <taxon>Pseudomonadati</taxon>
        <taxon>Bacteroidota</taxon>
        <taxon>Sphingobacteriia</taxon>
        <taxon>Sphingobacteriales</taxon>
        <taxon>Sphingobacteriaceae</taxon>
        <taxon>Pedobacter</taxon>
    </lineage>
</organism>
<dbReference type="AlphaFoldDB" id="A0A7W9DKB2"/>
<dbReference type="EMBL" id="JACHCF010000006">
    <property type="protein sequence ID" value="MBB5621968.1"/>
    <property type="molecule type" value="Genomic_DNA"/>
</dbReference>
<name>A0A7W9DKB2_9SPHI</name>